<dbReference type="AlphaFoldDB" id="A0A182XXI1"/>
<dbReference type="VEuPathDB" id="VectorBase:ASTEI00917"/>
<dbReference type="Proteomes" id="UP000076408">
    <property type="component" value="Unassembled WGS sequence"/>
</dbReference>
<dbReference type="PANTHER" id="PTHR46560">
    <property type="entry name" value="CYPHER, ISOFORM B"/>
    <property type="match status" value="1"/>
</dbReference>
<sequence length="166" mass="17858">MTPRGKHGSKTKRSARVAHAEPIASGVGAEPADIEPIALIDKVSAKCRTATGQDTEFAPHVTATCKSGMMNIKIQFAGPYNGVVHARDFRTPACMTFGNGSATLGLSLNLLAKSGNSEYCGILVSNQQQQQYRQRKRKISIVNGNQEFRASAMSEVVVAITFIRYG</sequence>
<dbReference type="STRING" id="30069.A0A182XXI1"/>
<organism evidence="2 3">
    <name type="scientific">Anopheles stephensi</name>
    <name type="common">Indo-Pakistan malaria mosquito</name>
    <dbReference type="NCBI Taxonomy" id="30069"/>
    <lineage>
        <taxon>Eukaryota</taxon>
        <taxon>Metazoa</taxon>
        <taxon>Ecdysozoa</taxon>
        <taxon>Arthropoda</taxon>
        <taxon>Hexapoda</taxon>
        <taxon>Insecta</taxon>
        <taxon>Pterygota</taxon>
        <taxon>Neoptera</taxon>
        <taxon>Endopterygota</taxon>
        <taxon>Diptera</taxon>
        <taxon>Nematocera</taxon>
        <taxon>Culicoidea</taxon>
        <taxon>Culicidae</taxon>
        <taxon>Anophelinae</taxon>
        <taxon>Anopheles</taxon>
    </lineage>
</organism>
<protein>
    <submittedName>
        <fullName evidence="2">Uncharacterized protein</fullName>
    </submittedName>
</protein>
<evidence type="ECO:0000256" key="1">
    <source>
        <dbReference type="SAM" id="MobiDB-lite"/>
    </source>
</evidence>
<feature type="region of interest" description="Disordered" evidence="1">
    <location>
        <begin position="1"/>
        <end position="24"/>
    </location>
</feature>
<dbReference type="PANTHER" id="PTHR46560:SF9">
    <property type="entry name" value="ZP DOMAIN-CONTAINING PROTEIN"/>
    <property type="match status" value="1"/>
</dbReference>
<keyword evidence="3" id="KW-1185">Reference proteome</keyword>
<reference evidence="2" key="2">
    <citation type="submission" date="2025-08" db="UniProtKB">
        <authorList>
            <consortium name="EnsemblMetazoa"/>
        </authorList>
    </citation>
    <scope>IDENTIFICATION</scope>
    <source>
        <strain evidence="2">Indian</strain>
    </source>
</reference>
<proteinExistence type="predicted"/>
<name>A0A182XXI1_ANOST</name>
<evidence type="ECO:0000313" key="2">
    <source>
        <dbReference type="EnsemblMetazoa" id="ASTEI00917-PA"/>
    </source>
</evidence>
<accession>A0A182XXI1</accession>
<feature type="compositionally biased region" description="Basic residues" evidence="1">
    <location>
        <begin position="1"/>
        <end position="16"/>
    </location>
</feature>
<evidence type="ECO:0000313" key="3">
    <source>
        <dbReference type="Proteomes" id="UP000076408"/>
    </source>
</evidence>
<dbReference type="VEuPathDB" id="VectorBase:ASTE016097"/>
<dbReference type="VEuPathDB" id="VectorBase:ASTEI20_032406"/>
<dbReference type="EnsemblMetazoa" id="ASTEI00917-RA">
    <property type="protein sequence ID" value="ASTEI00917-PA"/>
    <property type="gene ID" value="ASTEI00917"/>
</dbReference>
<reference evidence="3" key="1">
    <citation type="journal article" date="2014" name="Genome Biol.">
        <title>Genome analysis of a major urban malaria vector mosquito, Anopheles stephensi.</title>
        <authorList>
            <person name="Jiang X."/>
            <person name="Peery A."/>
            <person name="Hall A.B."/>
            <person name="Sharma A."/>
            <person name="Chen X.G."/>
            <person name="Waterhouse R.M."/>
            <person name="Komissarov A."/>
            <person name="Riehle M.M."/>
            <person name="Shouche Y."/>
            <person name="Sharakhova M.V."/>
            <person name="Lawson D."/>
            <person name="Pakpour N."/>
            <person name="Arensburger P."/>
            <person name="Davidson V.L."/>
            <person name="Eiglmeier K."/>
            <person name="Emrich S."/>
            <person name="George P."/>
            <person name="Kennedy R.C."/>
            <person name="Mane S.P."/>
            <person name="Maslen G."/>
            <person name="Oringanje C."/>
            <person name="Qi Y."/>
            <person name="Settlage R."/>
            <person name="Tojo M."/>
            <person name="Tubio J.M."/>
            <person name="Unger M.F."/>
            <person name="Wang B."/>
            <person name="Vernick K.D."/>
            <person name="Ribeiro J.M."/>
            <person name="James A.A."/>
            <person name="Michel K."/>
            <person name="Riehle M.A."/>
            <person name="Luckhart S."/>
            <person name="Sharakhov I.V."/>
            <person name="Tu Z."/>
        </authorList>
    </citation>
    <scope>NUCLEOTIDE SEQUENCE [LARGE SCALE GENOMIC DNA]</scope>
    <source>
        <strain evidence="3">Indian</strain>
    </source>
</reference>